<name>A0A265NE27_9BACI</name>
<comment type="subcellular location">
    <subcellularLocation>
        <location evidence="8">Cell membrane</location>
        <topology evidence="8">Single-pass membrane protein</topology>
    </subcellularLocation>
    <text evidence="8">Colocalized with FtsZ to the nascent septal site.</text>
</comment>
<dbReference type="RefSeq" id="WP_094883300.1">
    <property type="nucleotide sequence ID" value="NZ_NPMS01000001.1"/>
</dbReference>
<evidence type="ECO:0000256" key="3">
    <source>
        <dbReference type="ARBA" id="ARBA00022989"/>
    </source>
</evidence>
<dbReference type="OrthoDB" id="1654473at2"/>
<comment type="caution">
    <text evidence="10">The sequence shown here is derived from an EMBL/GenBank/DDBJ whole genome shotgun (WGS) entry which is preliminary data.</text>
</comment>
<evidence type="ECO:0000256" key="6">
    <source>
        <dbReference type="ARBA" id="ARBA00023210"/>
    </source>
</evidence>
<comment type="similarity">
    <text evidence="8">Belongs to the EzrA family.</text>
</comment>
<sequence length="563" mass="66264">MAYIIGIILVIIALIIIGLILRKRVYDVVDKYEAWKMDIMGRDIASQLGRIKALNLSGETQTKFETWKDRWEFIVTKELPDIEEFLFDAEEAADRYRFSRAKKTLAKVEQILQSIENDIEKMLQELDELMESEESSRKEIGELEPTIKSMRKQLSQNRFQYGKAESYFETEIDKLEEKLKQYHELTEAGDYYEARKLVDALKQDIEELQVKVEEFPALYKTTKHDLPSQLDNLYAGLTGMKEDGYRVEHFSFEKEIRTYQERLLETVETMENGDVTDVDTLINDIEERIKDMYQLLEKEAIAKSYLESKFPVYEETLNNFSTNFHETKNEVEKLRQAYYFEDADMERYLALEKTIENLRSQLEELSHHLENEDTSHSKLRDQLDAGFERIEDLQKNHDEFKKRIRNLRKDELEAKDQLIEMRNQLQSVSRKLKKSNIPGVPTYIWNLLETAANKNTRVIKALEKVPLDMAEVQQTLNETKSAADQAMEQTDMMLDQAYLTEQVIQYANRYRSQYPILAAKLSESERLFRSYEYELSLETAAKAVEEIEPGALKRIEEYQEAAN</sequence>
<dbReference type="GO" id="GO:0005940">
    <property type="term" value="C:septin ring"/>
    <property type="evidence" value="ECO:0007669"/>
    <property type="project" value="InterPro"/>
</dbReference>
<evidence type="ECO:0000256" key="4">
    <source>
        <dbReference type="ARBA" id="ARBA00023054"/>
    </source>
</evidence>
<evidence type="ECO:0000256" key="8">
    <source>
        <dbReference type="HAMAP-Rule" id="MF_00728"/>
    </source>
</evidence>
<evidence type="ECO:0000256" key="9">
    <source>
        <dbReference type="SAM" id="Phobius"/>
    </source>
</evidence>
<dbReference type="Proteomes" id="UP000216498">
    <property type="component" value="Unassembled WGS sequence"/>
</dbReference>
<keyword evidence="4 8" id="KW-0175">Coiled coil</keyword>
<organism evidence="10 11">
    <name type="scientific">Virgibacillus indicus</name>
    <dbReference type="NCBI Taxonomy" id="2024554"/>
    <lineage>
        <taxon>Bacteria</taxon>
        <taxon>Bacillati</taxon>
        <taxon>Bacillota</taxon>
        <taxon>Bacilli</taxon>
        <taxon>Bacillales</taxon>
        <taxon>Bacillaceae</taxon>
        <taxon>Virgibacillus</taxon>
    </lineage>
</organism>
<dbReference type="NCBIfam" id="NF003413">
    <property type="entry name" value="PRK04778.1-7"/>
    <property type="match status" value="1"/>
</dbReference>
<evidence type="ECO:0000256" key="5">
    <source>
        <dbReference type="ARBA" id="ARBA00023136"/>
    </source>
</evidence>
<feature type="topological domain" description="Extracellular" evidence="8">
    <location>
        <begin position="1"/>
        <end position="2"/>
    </location>
</feature>
<feature type="coiled-coil region" evidence="8">
    <location>
        <begin position="98"/>
        <end position="139"/>
    </location>
</feature>
<gene>
    <name evidence="8" type="primary">ezrA</name>
    <name evidence="10" type="ORF">CIL03_00735</name>
</gene>
<evidence type="ECO:0000313" key="10">
    <source>
        <dbReference type="EMBL" id="OZU89699.1"/>
    </source>
</evidence>
<dbReference type="EMBL" id="NPMS01000001">
    <property type="protein sequence ID" value="OZU89699.1"/>
    <property type="molecule type" value="Genomic_DNA"/>
</dbReference>
<dbReference type="InterPro" id="IPR010379">
    <property type="entry name" value="EzrA"/>
</dbReference>
<dbReference type="GO" id="GO:0005886">
    <property type="term" value="C:plasma membrane"/>
    <property type="evidence" value="ECO:0007669"/>
    <property type="project" value="UniProtKB-SubCell"/>
</dbReference>
<feature type="coiled-coil region" evidence="8">
    <location>
        <begin position="317"/>
        <end position="424"/>
    </location>
</feature>
<dbReference type="GO" id="GO:0000921">
    <property type="term" value="P:septin ring assembly"/>
    <property type="evidence" value="ECO:0007669"/>
    <property type="project" value="InterPro"/>
</dbReference>
<keyword evidence="1 8" id="KW-0132">Cell division</keyword>
<evidence type="ECO:0000313" key="11">
    <source>
        <dbReference type="Proteomes" id="UP000216498"/>
    </source>
</evidence>
<accession>A0A265NE27</accession>
<proteinExistence type="inferred from homology"/>
<keyword evidence="7 8" id="KW-0131">Cell cycle</keyword>
<protein>
    <recommendedName>
        <fullName evidence="8">Septation ring formation regulator EzrA</fullName>
    </recommendedName>
</protein>
<comment type="function">
    <text evidence="8">Negative regulator of FtsZ ring formation; modulates the frequency and position of FtsZ ring formation. Inhibits FtsZ ring formation at polar sites. Interacts either with FtsZ or with one of its binding partners to promote depolymerization.</text>
</comment>
<dbReference type="HAMAP" id="MF_00728">
    <property type="entry name" value="EzrA"/>
    <property type="match status" value="1"/>
</dbReference>
<evidence type="ECO:0000256" key="1">
    <source>
        <dbReference type="ARBA" id="ARBA00022618"/>
    </source>
</evidence>
<keyword evidence="11" id="KW-1185">Reference proteome</keyword>
<evidence type="ECO:0000256" key="2">
    <source>
        <dbReference type="ARBA" id="ARBA00022692"/>
    </source>
</evidence>
<reference evidence="10 11" key="1">
    <citation type="submission" date="2017-08" db="EMBL/GenBank/DDBJ databases">
        <title>Virgibacillus indicus sp. nov. and Virgibacillus profoundi sp. nov, two moderately halophilic bacteria isolated from marine sediment by using the Microfluidic Streak Plate.</title>
        <authorList>
            <person name="Xu B."/>
            <person name="Hu B."/>
            <person name="Wang J."/>
            <person name="Zhu Y."/>
            <person name="Huang L."/>
            <person name="Du W."/>
            <person name="Huang Y."/>
        </authorList>
    </citation>
    <scope>NUCLEOTIDE SEQUENCE [LARGE SCALE GENOMIC DNA]</scope>
    <source>
        <strain evidence="10 11">IO3-P2-C2</strain>
    </source>
</reference>
<evidence type="ECO:0000256" key="7">
    <source>
        <dbReference type="ARBA" id="ARBA00023306"/>
    </source>
</evidence>
<feature type="transmembrane region" description="Helical" evidence="9">
    <location>
        <begin position="6"/>
        <end position="22"/>
    </location>
</feature>
<feature type="topological domain" description="Cytoplasmic" evidence="8">
    <location>
        <begin position="22"/>
        <end position="563"/>
    </location>
</feature>
<keyword evidence="5 8" id="KW-0472">Membrane</keyword>
<dbReference type="AlphaFoldDB" id="A0A265NE27"/>
<keyword evidence="3 8" id="KW-1133">Transmembrane helix</keyword>
<dbReference type="GO" id="GO:0000917">
    <property type="term" value="P:division septum assembly"/>
    <property type="evidence" value="ECO:0007669"/>
    <property type="project" value="UniProtKB-KW"/>
</dbReference>
<keyword evidence="2 8" id="KW-0812">Transmembrane</keyword>
<keyword evidence="8" id="KW-1003">Cell membrane</keyword>
<keyword evidence="6 8" id="KW-0717">Septation</keyword>
<dbReference type="Pfam" id="PF06160">
    <property type="entry name" value="EzrA"/>
    <property type="match status" value="1"/>
</dbReference>